<dbReference type="SUPFAM" id="SSF53850">
    <property type="entry name" value="Periplasmic binding protein-like II"/>
    <property type="match status" value="1"/>
</dbReference>
<gene>
    <name evidence="5" type="primary">ddpA</name>
    <name evidence="5" type="ORF">LMG32289_02743</name>
</gene>
<organism evidence="5 6">
    <name type="scientific">Cupriavidus pampae</name>
    <dbReference type="NCBI Taxonomy" id="659251"/>
    <lineage>
        <taxon>Bacteria</taxon>
        <taxon>Pseudomonadati</taxon>
        <taxon>Pseudomonadota</taxon>
        <taxon>Betaproteobacteria</taxon>
        <taxon>Burkholderiales</taxon>
        <taxon>Burkholderiaceae</taxon>
        <taxon>Cupriavidus</taxon>
    </lineage>
</organism>
<dbReference type="InterPro" id="IPR039424">
    <property type="entry name" value="SBP_5"/>
</dbReference>
<dbReference type="InterPro" id="IPR000914">
    <property type="entry name" value="SBP_5_dom"/>
</dbReference>
<keyword evidence="6" id="KW-1185">Reference proteome</keyword>
<dbReference type="PANTHER" id="PTHR30290">
    <property type="entry name" value="PERIPLASMIC BINDING COMPONENT OF ABC TRANSPORTER"/>
    <property type="match status" value="1"/>
</dbReference>
<protein>
    <submittedName>
        <fullName evidence="5">D,D-dipeptide-binding periplasmic protein DdpA</fullName>
    </submittedName>
</protein>
<dbReference type="PIRSF" id="PIRSF002741">
    <property type="entry name" value="MppA"/>
    <property type="match status" value="1"/>
</dbReference>
<keyword evidence="2 3" id="KW-0732">Signal</keyword>
<accession>A0ABN7YLA7</accession>
<dbReference type="Proteomes" id="UP000706525">
    <property type="component" value="Unassembled WGS sequence"/>
</dbReference>
<evidence type="ECO:0000313" key="6">
    <source>
        <dbReference type="Proteomes" id="UP000706525"/>
    </source>
</evidence>
<comment type="caution">
    <text evidence="5">The sequence shown here is derived from an EMBL/GenBank/DDBJ whole genome shotgun (WGS) entry which is preliminary data.</text>
</comment>
<dbReference type="InterPro" id="IPR030678">
    <property type="entry name" value="Peptide/Ni-bd"/>
</dbReference>
<evidence type="ECO:0000259" key="4">
    <source>
        <dbReference type="Pfam" id="PF00496"/>
    </source>
</evidence>
<sequence>MAKATKASIATAAAALITLPALTAHAQPAQDALRVRLNADIRSTDPGINRDVNTDAVVAHLVEGLVAFREDTSVGPLLAQKVDVSADGLTYTFTLRPGLKFQNGAPITSDDVVFAWHRYMTPANNWRCLSEFDGRGYAKVLKVDAKDPLTVVYTLDKPSALFLKTLARPDCGGTGIYHRSSIGHDGKWRELVGSGPYKLTDWKRGQYLELVRNPYYQALPGKRDGNTGNKTPEIGKVRFMVIPDPSAAKAALLSGNIDVIPDVEDNDLPEYRARKDIVLDSTPTMSQAGMLFQTRDPLLKDARIRRAIALTLDVPELVDAVTGGGSKASRSVIPRPSPFYGKAQAVMPGRDIAAARKLLNEAGYRGQTIKILTTKRYNALFDIAVLTQAMAAEAGLRIDVEVLDWATLLDRYTRGDYQAMAFSYSARLDPSLSYEMIVGPKDKQPRKVWEAPEAIRLLNESMNEADPAKRQATFDALEARMREDVPALFVYSETRTSAARNYVRNFHGWPLGQPRAWSVTFAGAAAPASAKTAATTAAAPPGSAQAGITK</sequence>
<comment type="similarity">
    <text evidence="1">Belongs to the bacterial solute-binding protein 5 family.</text>
</comment>
<dbReference type="EMBL" id="CAJZAG010000005">
    <property type="protein sequence ID" value="CAG9173010.1"/>
    <property type="molecule type" value="Genomic_DNA"/>
</dbReference>
<dbReference type="Gene3D" id="3.10.105.10">
    <property type="entry name" value="Dipeptide-binding Protein, Domain 3"/>
    <property type="match status" value="1"/>
</dbReference>
<evidence type="ECO:0000256" key="1">
    <source>
        <dbReference type="ARBA" id="ARBA00005695"/>
    </source>
</evidence>
<feature type="signal peptide" evidence="3">
    <location>
        <begin position="1"/>
        <end position="26"/>
    </location>
</feature>
<dbReference type="PANTHER" id="PTHR30290:SF38">
    <property type="entry name" value="D,D-DIPEPTIDE-BINDING PERIPLASMIC PROTEIN DDPA-RELATED"/>
    <property type="match status" value="1"/>
</dbReference>
<dbReference type="Gene3D" id="3.90.76.10">
    <property type="entry name" value="Dipeptide-binding Protein, Domain 1"/>
    <property type="match status" value="1"/>
</dbReference>
<evidence type="ECO:0000313" key="5">
    <source>
        <dbReference type="EMBL" id="CAG9173010.1"/>
    </source>
</evidence>
<reference evidence="5 6" key="1">
    <citation type="submission" date="2021-08" db="EMBL/GenBank/DDBJ databases">
        <authorList>
            <person name="Peeters C."/>
        </authorList>
    </citation>
    <scope>NUCLEOTIDE SEQUENCE [LARGE SCALE GENOMIC DNA]</scope>
    <source>
        <strain evidence="5 6">LMG 32289</strain>
    </source>
</reference>
<evidence type="ECO:0000256" key="2">
    <source>
        <dbReference type="ARBA" id="ARBA00022729"/>
    </source>
</evidence>
<dbReference type="Pfam" id="PF00496">
    <property type="entry name" value="SBP_bac_5"/>
    <property type="match status" value="1"/>
</dbReference>
<feature type="chain" id="PRO_5047241615" evidence="3">
    <location>
        <begin position="27"/>
        <end position="550"/>
    </location>
</feature>
<dbReference type="Gene3D" id="3.40.190.10">
    <property type="entry name" value="Periplasmic binding protein-like II"/>
    <property type="match status" value="1"/>
</dbReference>
<dbReference type="RefSeq" id="WP_223988992.1">
    <property type="nucleotide sequence ID" value="NZ_CAJZAG010000005.1"/>
</dbReference>
<evidence type="ECO:0000256" key="3">
    <source>
        <dbReference type="SAM" id="SignalP"/>
    </source>
</evidence>
<name>A0ABN7YLA7_9BURK</name>
<proteinExistence type="inferred from homology"/>
<feature type="domain" description="Solute-binding protein family 5" evidence="4">
    <location>
        <begin position="74"/>
        <end position="442"/>
    </location>
</feature>